<gene>
    <name evidence="2" type="ORF">H1R20_g5581</name>
</gene>
<name>A0A9W8JAV2_9AGAR</name>
<dbReference type="EMBL" id="JANBPK010000807">
    <property type="protein sequence ID" value="KAJ2931516.1"/>
    <property type="molecule type" value="Genomic_DNA"/>
</dbReference>
<feature type="signal peptide" evidence="1">
    <location>
        <begin position="1"/>
        <end position="21"/>
    </location>
</feature>
<evidence type="ECO:0000313" key="2">
    <source>
        <dbReference type="EMBL" id="KAJ2931516.1"/>
    </source>
</evidence>
<feature type="chain" id="PRO_5040905393" evidence="1">
    <location>
        <begin position="22"/>
        <end position="87"/>
    </location>
</feature>
<keyword evidence="3" id="KW-1185">Reference proteome</keyword>
<keyword evidence="1" id="KW-0732">Signal</keyword>
<reference evidence="2" key="1">
    <citation type="submission" date="2022-06" db="EMBL/GenBank/DDBJ databases">
        <title>Genome Sequence of Candolleomyces eurysporus.</title>
        <authorList>
            <person name="Buettner E."/>
        </authorList>
    </citation>
    <scope>NUCLEOTIDE SEQUENCE</scope>
    <source>
        <strain evidence="2">VTCC 930004</strain>
    </source>
</reference>
<dbReference type="AlphaFoldDB" id="A0A9W8JAV2"/>
<sequence length="87" mass="9299">MKLSATFAVLAVLAAKTFVSALPLSYADDMDLVEMRDDSTDVFEDVLARDPFLPFPAMKSSKGAMLAQQIAQLARNSGGTAGYVKPN</sequence>
<dbReference type="Proteomes" id="UP001140091">
    <property type="component" value="Unassembled WGS sequence"/>
</dbReference>
<proteinExistence type="predicted"/>
<feature type="non-terminal residue" evidence="2">
    <location>
        <position position="1"/>
    </location>
</feature>
<protein>
    <submittedName>
        <fullName evidence="2">Uncharacterized protein</fullName>
    </submittedName>
</protein>
<organism evidence="2 3">
    <name type="scientific">Candolleomyces eurysporus</name>
    <dbReference type="NCBI Taxonomy" id="2828524"/>
    <lineage>
        <taxon>Eukaryota</taxon>
        <taxon>Fungi</taxon>
        <taxon>Dikarya</taxon>
        <taxon>Basidiomycota</taxon>
        <taxon>Agaricomycotina</taxon>
        <taxon>Agaricomycetes</taxon>
        <taxon>Agaricomycetidae</taxon>
        <taxon>Agaricales</taxon>
        <taxon>Agaricineae</taxon>
        <taxon>Psathyrellaceae</taxon>
        <taxon>Candolleomyces</taxon>
    </lineage>
</organism>
<accession>A0A9W8JAV2</accession>
<evidence type="ECO:0000313" key="3">
    <source>
        <dbReference type="Proteomes" id="UP001140091"/>
    </source>
</evidence>
<comment type="caution">
    <text evidence="2">The sequence shown here is derived from an EMBL/GenBank/DDBJ whole genome shotgun (WGS) entry which is preliminary data.</text>
</comment>
<evidence type="ECO:0000256" key="1">
    <source>
        <dbReference type="SAM" id="SignalP"/>
    </source>
</evidence>